<name>A0A938B2A5_UNCTE</name>
<dbReference type="CDD" id="cd00056">
    <property type="entry name" value="ENDO3c"/>
    <property type="match status" value="1"/>
</dbReference>
<dbReference type="GO" id="GO:0032131">
    <property type="term" value="F:alkylated DNA binding"/>
    <property type="evidence" value="ECO:0007669"/>
    <property type="project" value="TreeGrafter"/>
</dbReference>
<dbReference type="EMBL" id="VGLS01000202">
    <property type="protein sequence ID" value="MBM3223799.1"/>
    <property type="molecule type" value="Genomic_DNA"/>
</dbReference>
<dbReference type="GO" id="GO:0032993">
    <property type="term" value="C:protein-DNA complex"/>
    <property type="evidence" value="ECO:0007669"/>
    <property type="project" value="TreeGrafter"/>
</dbReference>
<dbReference type="EC" id="3.2.2.21" evidence="2"/>
<dbReference type="GO" id="GO:0005737">
    <property type="term" value="C:cytoplasm"/>
    <property type="evidence" value="ECO:0007669"/>
    <property type="project" value="TreeGrafter"/>
</dbReference>
<dbReference type="PANTHER" id="PTHR43003">
    <property type="entry name" value="DNA-3-METHYLADENINE GLYCOSYLASE"/>
    <property type="match status" value="1"/>
</dbReference>
<evidence type="ECO:0000313" key="6">
    <source>
        <dbReference type="EMBL" id="MBM3223799.1"/>
    </source>
</evidence>
<keyword evidence="4" id="KW-0234">DNA repair</keyword>
<dbReference type="InterPro" id="IPR003265">
    <property type="entry name" value="HhH-GPD_domain"/>
</dbReference>
<dbReference type="InterPro" id="IPR023170">
    <property type="entry name" value="HhH_base_excis_C"/>
</dbReference>
<dbReference type="SUPFAM" id="SSF48150">
    <property type="entry name" value="DNA-glycosylase"/>
    <property type="match status" value="1"/>
</dbReference>
<evidence type="ECO:0000256" key="3">
    <source>
        <dbReference type="ARBA" id="ARBA00022763"/>
    </source>
</evidence>
<keyword evidence="3" id="KW-0227">DNA damage</keyword>
<comment type="caution">
    <text evidence="6">The sequence shown here is derived from an EMBL/GenBank/DDBJ whole genome shotgun (WGS) entry which is preliminary data.</text>
</comment>
<evidence type="ECO:0000256" key="1">
    <source>
        <dbReference type="ARBA" id="ARBA00000086"/>
    </source>
</evidence>
<dbReference type="Proteomes" id="UP000712673">
    <property type="component" value="Unassembled WGS sequence"/>
</dbReference>
<evidence type="ECO:0000256" key="4">
    <source>
        <dbReference type="ARBA" id="ARBA00023204"/>
    </source>
</evidence>
<dbReference type="SMART" id="SM00478">
    <property type="entry name" value="ENDO3c"/>
    <property type="match status" value="1"/>
</dbReference>
<evidence type="ECO:0000313" key="7">
    <source>
        <dbReference type="Proteomes" id="UP000712673"/>
    </source>
</evidence>
<evidence type="ECO:0000259" key="5">
    <source>
        <dbReference type="SMART" id="SM00478"/>
    </source>
</evidence>
<gene>
    <name evidence="6" type="ORF">FJZ47_08375</name>
</gene>
<dbReference type="InterPro" id="IPR011257">
    <property type="entry name" value="DNA_glycosylase"/>
</dbReference>
<dbReference type="Gene3D" id="1.10.340.30">
    <property type="entry name" value="Hypothetical protein, domain 2"/>
    <property type="match status" value="1"/>
</dbReference>
<reference evidence="6" key="1">
    <citation type="submission" date="2019-03" db="EMBL/GenBank/DDBJ databases">
        <title>Lake Tanganyika Metagenome-Assembled Genomes (MAGs).</title>
        <authorList>
            <person name="Tran P."/>
        </authorList>
    </citation>
    <scope>NUCLEOTIDE SEQUENCE</scope>
    <source>
        <strain evidence="6">K_DeepCast_65m_m2_066</strain>
    </source>
</reference>
<dbReference type="GO" id="GO:0043916">
    <property type="term" value="F:DNA-7-methylguanine glycosylase activity"/>
    <property type="evidence" value="ECO:0007669"/>
    <property type="project" value="TreeGrafter"/>
</dbReference>
<sequence>MALQSEHTSHFTVHFPPPLDIPASLDIFRRSGDDGIDRWDGQVLLRTLRVADRVVPFAATVVGSIAAPAMQVSVAQDAPRLAVEHAVRTMFVTAPEDLTALCAHDPVIAHLHTRYPGLRPVLQTDAFTALIRAISAQQVNLQWATTTRRRLAETFGCLHTLGARQVWSLSSTRLAQAEVAALRALQFTTRKAEYMIGLAQAVATQQLDLAVLHEQPDADVIARLTACRGLGQWTAEWFLARALGRPRVVAGDLGVRKAIGAAYNHGVLPSAHEVQTLTAHWGAAAGVAQQLVLHGLSQGFG</sequence>
<dbReference type="GO" id="GO:0006307">
    <property type="term" value="P:DNA alkylation repair"/>
    <property type="evidence" value="ECO:0007669"/>
    <property type="project" value="TreeGrafter"/>
</dbReference>
<comment type="catalytic activity">
    <reaction evidence="1">
        <text>Hydrolysis of alkylated DNA, releasing 3-methyladenine, 3-methylguanine, 7-methylguanine and 7-methyladenine.</text>
        <dbReference type="EC" id="3.2.2.21"/>
    </reaction>
</comment>
<protein>
    <recommendedName>
        <fullName evidence="2">DNA-3-methyladenine glycosylase II</fullName>
        <ecNumber evidence="2">3.2.2.21</ecNumber>
    </recommendedName>
</protein>
<dbReference type="PANTHER" id="PTHR43003:SF5">
    <property type="entry name" value="DNA-3-METHYLADENINE GLYCOSYLASE"/>
    <property type="match status" value="1"/>
</dbReference>
<dbReference type="Pfam" id="PF00730">
    <property type="entry name" value="HhH-GPD"/>
    <property type="match status" value="1"/>
</dbReference>
<evidence type="ECO:0000256" key="2">
    <source>
        <dbReference type="ARBA" id="ARBA00012000"/>
    </source>
</evidence>
<dbReference type="Gene3D" id="1.10.1670.10">
    <property type="entry name" value="Helix-hairpin-Helix base-excision DNA repair enzymes (C-terminal)"/>
    <property type="match status" value="1"/>
</dbReference>
<feature type="domain" description="HhH-GPD" evidence="5">
    <location>
        <begin position="134"/>
        <end position="297"/>
    </location>
</feature>
<dbReference type="InterPro" id="IPR051912">
    <property type="entry name" value="Alkylbase_DNA_Glycosylase/TA"/>
</dbReference>
<dbReference type="AlphaFoldDB" id="A0A938B2A5"/>
<dbReference type="GO" id="GO:0006285">
    <property type="term" value="P:base-excision repair, AP site formation"/>
    <property type="evidence" value="ECO:0007669"/>
    <property type="project" value="TreeGrafter"/>
</dbReference>
<organism evidence="6 7">
    <name type="scientific">Tectimicrobiota bacterium</name>
    <dbReference type="NCBI Taxonomy" id="2528274"/>
    <lineage>
        <taxon>Bacteria</taxon>
        <taxon>Pseudomonadati</taxon>
        <taxon>Nitrospinota/Tectimicrobiota group</taxon>
        <taxon>Candidatus Tectimicrobiota</taxon>
    </lineage>
</organism>
<accession>A0A938B2A5</accession>
<proteinExistence type="predicted"/>
<dbReference type="GO" id="GO:0008725">
    <property type="term" value="F:DNA-3-methyladenine glycosylase activity"/>
    <property type="evidence" value="ECO:0007669"/>
    <property type="project" value="TreeGrafter"/>
</dbReference>